<reference evidence="2" key="1">
    <citation type="submission" date="2021-01" db="EMBL/GenBank/DDBJ databases">
        <authorList>
            <person name="Corre E."/>
            <person name="Pelletier E."/>
            <person name="Niang G."/>
            <person name="Scheremetjew M."/>
            <person name="Finn R."/>
            <person name="Kale V."/>
            <person name="Holt S."/>
            <person name="Cochrane G."/>
            <person name="Meng A."/>
            <person name="Brown T."/>
            <person name="Cohen L."/>
        </authorList>
    </citation>
    <scope>NUCLEOTIDE SEQUENCE</scope>
    <source>
        <strain evidence="2">CCMP1756</strain>
    </source>
</reference>
<evidence type="ECO:0000256" key="1">
    <source>
        <dbReference type="SAM" id="MobiDB-lite"/>
    </source>
</evidence>
<sequence length="253" mass="27509">MAAATICDGARAMYDALPAEVRPSEGVFFNARGIARDPPHVQLDALRRYAAMDKTWAKFNKDLGYMGCVLRARAAPTTPQPSRPTPRRAVITPPPPFPSLPPAAVSAADSDEAWLAKTKGAATSHDISALEALRDRQLVARDEAFELIVRAFRETRSMSGFVARAIKLVDGLARTRRETVEKSQIAATTPSPTRLAKFVISPSTMGVFIHYRCPRLLLRLAKRNVGLDYRVRATEASRGSTATKAFDSGSASV</sequence>
<name>A0A7S4A0K1_9STRA</name>
<protein>
    <submittedName>
        <fullName evidence="2">Uncharacterized protein</fullName>
    </submittedName>
</protein>
<feature type="compositionally biased region" description="Pro residues" evidence="1">
    <location>
        <begin position="92"/>
        <end position="101"/>
    </location>
</feature>
<evidence type="ECO:0000313" key="2">
    <source>
        <dbReference type="EMBL" id="CAE0699471.1"/>
    </source>
</evidence>
<accession>A0A7S4A0K1</accession>
<proteinExistence type="predicted"/>
<dbReference type="AlphaFoldDB" id="A0A7S4A0K1"/>
<gene>
    <name evidence="2" type="ORF">PCAL00307_LOCUS14907</name>
</gene>
<organism evidence="2">
    <name type="scientific">Pelagomonas calceolata</name>
    <dbReference type="NCBI Taxonomy" id="35677"/>
    <lineage>
        <taxon>Eukaryota</taxon>
        <taxon>Sar</taxon>
        <taxon>Stramenopiles</taxon>
        <taxon>Ochrophyta</taxon>
        <taxon>Pelagophyceae</taxon>
        <taxon>Pelagomonadales</taxon>
        <taxon>Pelagomonadaceae</taxon>
        <taxon>Pelagomonas</taxon>
    </lineage>
</organism>
<feature type="region of interest" description="Disordered" evidence="1">
    <location>
        <begin position="75"/>
        <end position="104"/>
    </location>
</feature>
<dbReference type="EMBL" id="HBIW01017284">
    <property type="protein sequence ID" value="CAE0699471.1"/>
    <property type="molecule type" value="Transcribed_RNA"/>
</dbReference>